<name>A0A699U524_TANCI</name>
<comment type="caution">
    <text evidence="2">The sequence shown here is derived from an EMBL/GenBank/DDBJ whole genome shotgun (WGS) entry which is preliminary data.</text>
</comment>
<accession>A0A699U524</accession>
<evidence type="ECO:0000313" key="2">
    <source>
        <dbReference type="EMBL" id="GFD17181.1"/>
    </source>
</evidence>
<evidence type="ECO:0000256" key="1">
    <source>
        <dbReference type="SAM" id="MobiDB-lite"/>
    </source>
</evidence>
<dbReference type="EMBL" id="BKCJ011298430">
    <property type="protein sequence ID" value="GFD17181.1"/>
    <property type="molecule type" value="Genomic_DNA"/>
</dbReference>
<dbReference type="AlphaFoldDB" id="A0A699U524"/>
<feature type="compositionally biased region" description="Polar residues" evidence="1">
    <location>
        <begin position="69"/>
        <end position="82"/>
    </location>
</feature>
<organism evidence="2">
    <name type="scientific">Tanacetum cinerariifolium</name>
    <name type="common">Dalmatian daisy</name>
    <name type="synonym">Chrysanthemum cinerariifolium</name>
    <dbReference type="NCBI Taxonomy" id="118510"/>
    <lineage>
        <taxon>Eukaryota</taxon>
        <taxon>Viridiplantae</taxon>
        <taxon>Streptophyta</taxon>
        <taxon>Embryophyta</taxon>
        <taxon>Tracheophyta</taxon>
        <taxon>Spermatophyta</taxon>
        <taxon>Magnoliopsida</taxon>
        <taxon>eudicotyledons</taxon>
        <taxon>Gunneridae</taxon>
        <taxon>Pentapetalae</taxon>
        <taxon>asterids</taxon>
        <taxon>campanulids</taxon>
        <taxon>Asterales</taxon>
        <taxon>Asteraceae</taxon>
        <taxon>Asteroideae</taxon>
        <taxon>Anthemideae</taxon>
        <taxon>Anthemidinae</taxon>
        <taxon>Tanacetum</taxon>
    </lineage>
</organism>
<protein>
    <submittedName>
        <fullName evidence="2">Uncharacterized protein</fullName>
    </submittedName>
</protein>
<sequence>MNYQPVTAGNQSNTSADFQEEFDVGKIGEEAIQQYMLFPVWSTGSTNLQNKGGDATFDGNEHSTEHPESTVNLSLGSSAQSGEQDDIV</sequence>
<proteinExistence type="predicted"/>
<feature type="non-terminal residue" evidence="2">
    <location>
        <position position="88"/>
    </location>
</feature>
<reference evidence="2" key="1">
    <citation type="journal article" date="2019" name="Sci. Rep.">
        <title>Draft genome of Tanacetum cinerariifolium, the natural source of mosquito coil.</title>
        <authorList>
            <person name="Yamashiro T."/>
            <person name="Shiraishi A."/>
            <person name="Satake H."/>
            <person name="Nakayama K."/>
        </authorList>
    </citation>
    <scope>NUCLEOTIDE SEQUENCE</scope>
</reference>
<gene>
    <name evidence="2" type="ORF">Tci_889150</name>
</gene>
<feature type="compositionally biased region" description="Basic and acidic residues" evidence="1">
    <location>
        <begin position="59"/>
        <end position="68"/>
    </location>
</feature>
<feature type="region of interest" description="Disordered" evidence="1">
    <location>
        <begin position="47"/>
        <end position="88"/>
    </location>
</feature>